<evidence type="ECO:0000259" key="2">
    <source>
        <dbReference type="Pfam" id="PF13372"/>
    </source>
</evidence>
<organism evidence="3 4">
    <name type="scientific">Tenacibaculum gallaicum</name>
    <dbReference type="NCBI Taxonomy" id="561505"/>
    <lineage>
        <taxon>Bacteria</taxon>
        <taxon>Pseudomonadati</taxon>
        <taxon>Bacteroidota</taxon>
        <taxon>Flavobacteriia</taxon>
        <taxon>Flavobacteriales</taxon>
        <taxon>Flavobacteriaceae</taxon>
        <taxon>Tenacibaculum</taxon>
    </lineage>
</organism>
<dbReference type="Pfam" id="PF13372">
    <property type="entry name" value="Alginate_exp"/>
    <property type="match status" value="1"/>
</dbReference>
<dbReference type="EMBL" id="QUNS01000014">
    <property type="protein sequence ID" value="REH43370.1"/>
    <property type="molecule type" value="Genomic_DNA"/>
</dbReference>
<dbReference type="InterPro" id="IPR053728">
    <property type="entry name" value="Alginate_Permeability_Chnl"/>
</dbReference>
<dbReference type="InterPro" id="IPR025388">
    <property type="entry name" value="Alginate_export_dom"/>
</dbReference>
<keyword evidence="1" id="KW-0732">Signal</keyword>
<accession>A0A3E0HDT1</accession>
<proteinExistence type="predicted"/>
<evidence type="ECO:0000313" key="4">
    <source>
        <dbReference type="Proteomes" id="UP000256884"/>
    </source>
</evidence>
<comment type="caution">
    <text evidence="3">The sequence shown here is derived from an EMBL/GenBank/DDBJ whole genome shotgun (WGS) entry which is preliminary data.</text>
</comment>
<dbReference type="RefSeq" id="WP_115902303.1">
    <property type="nucleotide sequence ID" value="NZ_QUNS01000014.1"/>
</dbReference>
<name>A0A3E0HDT1_9FLAO</name>
<dbReference type="AlphaFoldDB" id="A0A3E0HDT1"/>
<dbReference type="OrthoDB" id="1070463at2"/>
<feature type="domain" description="Alginate export" evidence="2">
    <location>
        <begin position="22"/>
        <end position="380"/>
    </location>
</feature>
<evidence type="ECO:0000313" key="3">
    <source>
        <dbReference type="EMBL" id="REH43370.1"/>
    </source>
</evidence>
<dbReference type="SUPFAM" id="SSF56935">
    <property type="entry name" value="Porins"/>
    <property type="match status" value="1"/>
</dbReference>
<dbReference type="Gene3D" id="2.40.160.100">
    <property type="match status" value="1"/>
</dbReference>
<evidence type="ECO:0000256" key="1">
    <source>
        <dbReference type="SAM" id="SignalP"/>
    </source>
</evidence>
<reference evidence="3 4" key="1">
    <citation type="submission" date="2018-08" db="EMBL/GenBank/DDBJ databases">
        <title>Genomic Encyclopedia of Type Strains, Phase IV (KMG-IV): sequencing the most valuable type-strain genomes for metagenomic binning, comparative biology and taxonomic classification.</title>
        <authorList>
            <person name="Goeker M."/>
        </authorList>
    </citation>
    <scope>NUCLEOTIDE SEQUENCE [LARGE SCALE GENOMIC DNA]</scope>
    <source>
        <strain evidence="3 4">DSM 18841</strain>
    </source>
</reference>
<protein>
    <submittedName>
        <fullName evidence="3">Alginate export protein</fullName>
    </submittedName>
</protein>
<dbReference type="Proteomes" id="UP000256884">
    <property type="component" value="Unassembled WGS sequence"/>
</dbReference>
<feature type="chain" id="PRO_5017596054" evidence="1">
    <location>
        <begin position="21"/>
        <end position="412"/>
    </location>
</feature>
<feature type="signal peptide" evidence="1">
    <location>
        <begin position="1"/>
        <end position="20"/>
    </location>
</feature>
<gene>
    <name evidence="3" type="ORF">C7448_11412</name>
</gene>
<keyword evidence="4" id="KW-1185">Reference proteome</keyword>
<sequence>MKTSKIIIALLFFATTTIFAQLKIDAELRPRTEYRHGFKTLFPDNTNPALFVSQRTRLNTTYKTEKLNFYVSFQDVRVWGDVPQLNSADNNGLSVHQAWGEIFLDTNFSVKLGRQEVIYDDSRIFGNVGWAQQARSHDMALLKYKKNTFRADVGLAFNQSGENLTGTNLITPKTYKAIQYAWLHKDWDNFSGSFLFLNNGIQTPNGLEYSQTVGTHLKAKKNALNLTANLYYQFGTDAVNRDLSAYLLGLEGMYKVSNNFKVGLGVELQSGNNNGAPANGKNKAFTPFYGTNHKFNGFMDYFYVGNHINSVGLLDLYAKANFKLNSKSGLTAFVHNFSAAADINDTVSNQLGTEVDLVYGYKFTKDIDFKAGYSHLFPSEGMEVLKGNSDDNMNNWAWVMVTIKPTLFTSKN</sequence>